<reference evidence="5" key="1">
    <citation type="submission" date="2018-05" db="EMBL/GenBank/DDBJ databases">
        <authorList>
            <person name="Lanie J.A."/>
            <person name="Ng W.-L."/>
            <person name="Kazmierczak K.M."/>
            <person name="Andrzejewski T.M."/>
            <person name="Davidsen T.M."/>
            <person name="Wayne K.J."/>
            <person name="Tettelin H."/>
            <person name="Glass J.I."/>
            <person name="Rusch D."/>
            <person name="Podicherti R."/>
            <person name="Tsui H.-C.T."/>
            <person name="Winkler M.E."/>
        </authorList>
    </citation>
    <scope>NUCLEOTIDE SEQUENCE</scope>
</reference>
<organism evidence="5">
    <name type="scientific">marine metagenome</name>
    <dbReference type="NCBI Taxonomy" id="408172"/>
    <lineage>
        <taxon>unclassified sequences</taxon>
        <taxon>metagenomes</taxon>
        <taxon>ecological metagenomes</taxon>
    </lineage>
</organism>
<evidence type="ECO:0000256" key="1">
    <source>
        <dbReference type="ARBA" id="ARBA00008779"/>
    </source>
</evidence>
<keyword evidence="3" id="KW-0378">Hydrolase</keyword>
<evidence type="ECO:0000256" key="2">
    <source>
        <dbReference type="ARBA" id="ARBA00022723"/>
    </source>
</evidence>
<dbReference type="PROSITE" id="PS00523">
    <property type="entry name" value="SULFATASE_1"/>
    <property type="match status" value="1"/>
</dbReference>
<protein>
    <recommendedName>
        <fullName evidence="4">Sulfatase N-terminal domain-containing protein</fullName>
    </recommendedName>
</protein>
<sequence>MRGKHNIVVLMSDQQRLDTVSAYGLNDICRTPRIDGLAQRGVRFDGAFTPTAICSPARASFLTGLYPHKHGVTANGLCINDGVRTIPDYLSPAGYRCGYAGKWHVDEERGPSQMGFNGRDFMGYAFPGSSLLPGLQFGAAPHTDNPYAEYLEEQGLALPNVSQRFVGTNPGTQRQEMFALHEGPLESTIEYFVSHETNRIIDELSGGDEPFFLWANYWGPHTPCLVPEPYFSMYDPASIPEHPSYCETFDNKPYRQQLVERLWGLGDYGWEGFQQIAARYYGHCTLIDDCVGVVLDHLQQRGLADDTIVVYVSDHGDCMGAHRLIEKGEFMYDEIYRIPLVVYHPDCENPGTVNDDLVYLQELMCTLLDAGGVDVPDDLDGRSFLDATL</sequence>
<name>A0A382KB13_9ZZZZ</name>
<evidence type="ECO:0000259" key="4">
    <source>
        <dbReference type="Pfam" id="PF00884"/>
    </source>
</evidence>
<dbReference type="Pfam" id="PF00884">
    <property type="entry name" value="Sulfatase"/>
    <property type="match status" value="1"/>
</dbReference>
<dbReference type="InterPro" id="IPR017850">
    <property type="entry name" value="Alkaline_phosphatase_core_sf"/>
</dbReference>
<dbReference type="AlphaFoldDB" id="A0A382KB13"/>
<keyword evidence="2" id="KW-0479">Metal-binding</keyword>
<feature type="non-terminal residue" evidence="5">
    <location>
        <position position="389"/>
    </location>
</feature>
<dbReference type="PANTHER" id="PTHR45953">
    <property type="entry name" value="IDURONATE 2-SULFATASE"/>
    <property type="match status" value="1"/>
</dbReference>
<dbReference type="InterPro" id="IPR024607">
    <property type="entry name" value="Sulfatase_CS"/>
</dbReference>
<dbReference type="GO" id="GO:0046872">
    <property type="term" value="F:metal ion binding"/>
    <property type="evidence" value="ECO:0007669"/>
    <property type="project" value="UniProtKB-KW"/>
</dbReference>
<evidence type="ECO:0000256" key="3">
    <source>
        <dbReference type="ARBA" id="ARBA00022801"/>
    </source>
</evidence>
<gene>
    <name evidence="5" type="ORF">METZ01_LOCUS274998</name>
</gene>
<comment type="similarity">
    <text evidence="1">Belongs to the sulfatase family.</text>
</comment>
<dbReference type="GO" id="GO:0008484">
    <property type="term" value="F:sulfuric ester hydrolase activity"/>
    <property type="evidence" value="ECO:0007669"/>
    <property type="project" value="TreeGrafter"/>
</dbReference>
<dbReference type="InterPro" id="IPR000917">
    <property type="entry name" value="Sulfatase_N"/>
</dbReference>
<dbReference type="EMBL" id="UINC01079792">
    <property type="protein sequence ID" value="SVC22144.1"/>
    <property type="molecule type" value="Genomic_DNA"/>
</dbReference>
<evidence type="ECO:0000313" key="5">
    <source>
        <dbReference type="EMBL" id="SVC22144.1"/>
    </source>
</evidence>
<dbReference type="GO" id="GO:0005737">
    <property type="term" value="C:cytoplasm"/>
    <property type="evidence" value="ECO:0007669"/>
    <property type="project" value="TreeGrafter"/>
</dbReference>
<feature type="domain" description="Sulfatase N-terminal" evidence="4">
    <location>
        <begin position="6"/>
        <end position="373"/>
    </location>
</feature>
<accession>A0A382KB13</accession>
<proteinExistence type="inferred from homology"/>
<dbReference type="SUPFAM" id="SSF53649">
    <property type="entry name" value="Alkaline phosphatase-like"/>
    <property type="match status" value="1"/>
</dbReference>
<dbReference type="PANTHER" id="PTHR45953:SF1">
    <property type="entry name" value="IDURONATE 2-SULFATASE"/>
    <property type="match status" value="1"/>
</dbReference>
<dbReference type="Gene3D" id="3.40.720.10">
    <property type="entry name" value="Alkaline Phosphatase, subunit A"/>
    <property type="match status" value="1"/>
</dbReference>